<gene>
    <name evidence="4" type="ORF">DAY19_14710</name>
</gene>
<reference evidence="5" key="1">
    <citation type="journal article" date="2019" name="Int. J. Syst. Evol. Microbiol.">
        <title>Halobacteriovorax valvorus sp. nov., a novel prokaryotic predator isolated from coastal seawater of China.</title>
        <authorList>
            <person name="Chen M.-X."/>
        </authorList>
    </citation>
    <scope>NUCLEOTIDE SEQUENCE [LARGE SCALE GENOMIC DNA]</scope>
    <source>
        <strain evidence="5">BL9</strain>
    </source>
</reference>
<dbReference type="PRINTS" id="PR00080">
    <property type="entry name" value="SDRFAMILY"/>
</dbReference>
<comment type="similarity">
    <text evidence="1 3">Belongs to the short-chain dehydrogenases/reductases (SDR) family.</text>
</comment>
<protein>
    <submittedName>
        <fullName evidence="4">SDR family NAD(P)-dependent oxidoreductase</fullName>
    </submittedName>
</protein>
<dbReference type="SUPFAM" id="SSF51735">
    <property type="entry name" value="NAD(P)-binding Rossmann-fold domains"/>
    <property type="match status" value="1"/>
</dbReference>
<organism evidence="4 5">
    <name type="scientific">Halobacteriovorax vibrionivorans</name>
    <dbReference type="NCBI Taxonomy" id="2152716"/>
    <lineage>
        <taxon>Bacteria</taxon>
        <taxon>Pseudomonadati</taxon>
        <taxon>Bdellovibrionota</taxon>
        <taxon>Bacteriovoracia</taxon>
        <taxon>Bacteriovoracales</taxon>
        <taxon>Halobacteriovoraceae</taxon>
        <taxon>Halobacteriovorax</taxon>
    </lineage>
</organism>
<name>A0ABY0IBR7_9BACT</name>
<dbReference type="PIRSF" id="PIRSF000126">
    <property type="entry name" value="11-beta-HSD1"/>
    <property type="match status" value="1"/>
</dbReference>
<dbReference type="Pfam" id="PF00106">
    <property type="entry name" value="adh_short"/>
    <property type="match status" value="1"/>
</dbReference>
<dbReference type="InterPro" id="IPR002347">
    <property type="entry name" value="SDR_fam"/>
</dbReference>
<dbReference type="PRINTS" id="PR00081">
    <property type="entry name" value="GDHRDH"/>
</dbReference>
<dbReference type="CDD" id="cd05233">
    <property type="entry name" value="SDR_c"/>
    <property type="match status" value="1"/>
</dbReference>
<comment type="caution">
    <text evidence="4">The sequence shown here is derived from an EMBL/GenBank/DDBJ whole genome shotgun (WGS) entry which is preliminary data.</text>
</comment>
<dbReference type="Proteomes" id="UP000443582">
    <property type="component" value="Unassembled WGS sequence"/>
</dbReference>
<sequence>MKKNHLATWESGIMTKNKKFALITGATTGMGEAFANYFASAGINLYLHGRNSEKLSANAKTYQDKYHVECKVIVKDLIEDDASSFLIKEVTTPINYLVNNAGFGVAGKYQDTDIEKQIAMQRVHVEVPMRLTHHFLKQDDQLQIINVASLYAFFPVPRQCIYAASKSMIHSFSLALYRDLIGTNKTVISVCPGLVYTQFRINQGKQEKKHFSGIWPKQVVEETLNALSKQSPFIIPGRFNRIFKTLLTTLPTKVSLRIIERVNTGRGY</sequence>
<keyword evidence="2" id="KW-0560">Oxidoreductase</keyword>
<evidence type="ECO:0000313" key="4">
    <source>
        <dbReference type="EMBL" id="RZF20411.1"/>
    </source>
</evidence>
<dbReference type="InterPro" id="IPR036291">
    <property type="entry name" value="NAD(P)-bd_dom_sf"/>
</dbReference>
<evidence type="ECO:0000256" key="2">
    <source>
        <dbReference type="ARBA" id="ARBA00023002"/>
    </source>
</evidence>
<proteinExistence type="inferred from homology"/>
<dbReference type="PANTHER" id="PTHR44196:SF2">
    <property type="entry name" value="SHORT-CHAIN DEHYDROGENASE-RELATED"/>
    <property type="match status" value="1"/>
</dbReference>
<dbReference type="EMBL" id="QDKL01000004">
    <property type="protein sequence ID" value="RZF20411.1"/>
    <property type="molecule type" value="Genomic_DNA"/>
</dbReference>
<evidence type="ECO:0000256" key="1">
    <source>
        <dbReference type="ARBA" id="ARBA00006484"/>
    </source>
</evidence>
<dbReference type="Gene3D" id="3.40.50.720">
    <property type="entry name" value="NAD(P)-binding Rossmann-like Domain"/>
    <property type="match status" value="1"/>
</dbReference>
<evidence type="ECO:0000313" key="5">
    <source>
        <dbReference type="Proteomes" id="UP000443582"/>
    </source>
</evidence>
<evidence type="ECO:0000256" key="3">
    <source>
        <dbReference type="RuleBase" id="RU000363"/>
    </source>
</evidence>
<accession>A0ABY0IBR7</accession>
<dbReference type="RefSeq" id="WP_115363858.1">
    <property type="nucleotide sequence ID" value="NZ_QDKL01000004.1"/>
</dbReference>
<keyword evidence="5" id="KW-1185">Reference proteome</keyword>
<dbReference type="PANTHER" id="PTHR44196">
    <property type="entry name" value="DEHYDROGENASE/REDUCTASE SDR FAMILY MEMBER 7B"/>
    <property type="match status" value="1"/>
</dbReference>